<protein>
    <submittedName>
        <fullName evidence="1">Uncharacterized protein</fullName>
    </submittedName>
</protein>
<keyword evidence="2" id="KW-1185">Reference proteome</keyword>
<evidence type="ECO:0000313" key="2">
    <source>
        <dbReference type="Proteomes" id="UP000507470"/>
    </source>
</evidence>
<evidence type="ECO:0000313" key="1">
    <source>
        <dbReference type="EMBL" id="CAC5414958.1"/>
    </source>
</evidence>
<dbReference type="AlphaFoldDB" id="A0A6J8E4G6"/>
<organism evidence="1 2">
    <name type="scientific">Mytilus coruscus</name>
    <name type="common">Sea mussel</name>
    <dbReference type="NCBI Taxonomy" id="42192"/>
    <lineage>
        <taxon>Eukaryota</taxon>
        <taxon>Metazoa</taxon>
        <taxon>Spiralia</taxon>
        <taxon>Lophotrochozoa</taxon>
        <taxon>Mollusca</taxon>
        <taxon>Bivalvia</taxon>
        <taxon>Autobranchia</taxon>
        <taxon>Pteriomorphia</taxon>
        <taxon>Mytilida</taxon>
        <taxon>Mytiloidea</taxon>
        <taxon>Mytilidae</taxon>
        <taxon>Mytilinae</taxon>
        <taxon>Mytilus</taxon>
    </lineage>
</organism>
<proteinExistence type="predicted"/>
<gene>
    <name evidence="1" type="ORF">MCOR_47688</name>
</gene>
<dbReference type="OrthoDB" id="6085630at2759"/>
<reference evidence="1 2" key="1">
    <citation type="submission" date="2020-06" db="EMBL/GenBank/DDBJ databases">
        <authorList>
            <person name="Li R."/>
            <person name="Bekaert M."/>
        </authorList>
    </citation>
    <scope>NUCLEOTIDE SEQUENCE [LARGE SCALE GENOMIC DNA]</scope>
    <source>
        <strain evidence="2">wild</strain>
    </source>
</reference>
<accession>A0A6J8E4G6</accession>
<dbReference type="Proteomes" id="UP000507470">
    <property type="component" value="Unassembled WGS sequence"/>
</dbReference>
<name>A0A6J8E4G6_MYTCO</name>
<dbReference type="EMBL" id="CACVKT020008358">
    <property type="protein sequence ID" value="CAC5414958.1"/>
    <property type="molecule type" value="Genomic_DNA"/>
</dbReference>
<sequence length="174" mass="19766">MIDHKSKEECLFLADTVSAILSSVIAELLCENDIEDISLSSMNWYTKHHKITSCRILCNAIRKYNEISHTFSEQLIMNESLILSSLTTMMSIDSLSQCEALEEVVAILPQIISLEFTGAFQTGTKRQIADYYHLLGTRYSRKKAESLYKDSLSLIYPCGFNDRQISGRVHLALF</sequence>